<dbReference type="STRING" id="1560201.NG42_20435"/>
<feature type="transmembrane region" description="Helical" evidence="1">
    <location>
        <begin position="245"/>
        <end position="263"/>
    </location>
</feature>
<feature type="transmembrane region" description="Helical" evidence="1">
    <location>
        <begin position="72"/>
        <end position="92"/>
    </location>
</feature>
<name>A0A0L7T0C9_9GAMM</name>
<feature type="domain" description="Acyltransferase 3" evidence="2">
    <location>
        <begin position="6"/>
        <end position="320"/>
    </location>
</feature>
<dbReference type="Proteomes" id="UP000036851">
    <property type="component" value="Unassembled WGS sequence"/>
</dbReference>
<proteinExistence type="predicted"/>
<dbReference type="InterPro" id="IPR043968">
    <property type="entry name" value="SGNH"/>
</dbReference>
<sequence length="600" mass="67686">MKYRSDIDGLRAIAIIPVLLFHAGFTSFSGGYIGVDIFFVISGFLITSILLRDMSLKTYSITDFYERRIRRIFPALFAVLLFVLLVSPFALLPEEYEFLPKEIIGTLLFISNIVSWRKSGYFSTDSEERPLLHTWSLGVEEQFYIFAPIILFIILIKFKRSPGPFLIFAFICSFLLSVFLTSIKPTAAFYLLPTRAWELIAGSLLALNIFPKIEKGYIKESISLIGLICILYSVFSFGSGTVFPGYAAALPVFGSMCIIYAAERTLTGKLLSLKPVVFIGLISYSLYLWHWPLIVFFKDWNLLGADYGRLMVIVISLIAAYFSWRFIEKPFRNRAAFPPKKLYTASACGLSLLLLVTAMTFMMSGWPGRFSEQTLRYVSAHEDSSPAREHCHFDRGVPKTSDYCHFGTGTPSVAVWGDSHGAELSKALGNNDINVYEITYSACPPALNYQLKSRPSCMAHNDRVNEFLKNNKDINVVIMAARYQVYPNYFYDNLNKTAMGLISHGKKVIIVGPVPTPGVDVPTTLARGRNPEFIFKNPAIENINKYIDPKVIRFMPSSIICKDDKCNMLLNGKPLLFDDNHLSMSSADYMAKRLIPLFNN</sequence>
<dbReference type="Pfam" id="PF01757">
    <property type="entry name" value="Acyl_transf_3"/>
    <property type="match status" value="1"/>
</dbReference>
<feature type="transmembrane region" description="Helical" evidence="1">
    <location>
        <begin position="345"/>
        <end position="366"/>
    </location>
</feature>
<dbReference type="PANTHER" id="PTHR23028:SF53">
    <property type="entry name" value="ACYL_TRANSF_3 DOMAIN-CONTAINING PROTEIN"/>
    <property type="match status" value="1"/>
</dbReference>
<dbReference type="PANTHER" id="PTHR23028">
    <property type="entry name" value="ACETYLTRANSFERASE"/>
    <property type="match status" value="1"/>
</dbReference>
<keyword evidence="1" id="KW-0812">Transmembrane</keyword>
<feature type="transmembrane region" description="Helical" evidence="1">
    <location>
        <begin position="307"/>
        <end position="324"/>
    </location>
</feature>
<keyword evidence="1" id="KW-0472">Membrane</keyword>
<dbReference type="EMBL" id="JRXF01000042">
    <property type="protein sequence ID" value="KOC88832.1"/>
    <property type="molecule type" value="Genomic_DNA"/>
</dbReference>
<reference evidence="6 7" key="1">
    <citation type="journal article" date="2015" name="Int. J. Syst. Evol. Microbiol.">
        <title>Erwinia iniecta sp. nov., isolated from Russian wheat aphids (Diuraphis noxia).</title>
        <authorList>
            <person name="Campillo T."/>
            <person name="Luna E."/>
            <person name="Portier P."/>
            <person name="Fischer-Le Saux M."/>
            <person name="Lapitan N."/>
            <person name="Tisserat N.A."/>
            <person name="Leach J.E."/>
        </authorList>
    </citation>
    <scope>NUCLEOTIDE SEQUENCE [LARGE SCALE GENOMIC DNA]</scope>
    <source>
        <strain evidence="4 7">B120</strain>
        <strain evidence="5 6">B149</strain>
    </source>
</reference>
<dbReference type="AlphaFoldDB" id="A0A0L7T0C9"/>
<accession>A0A0L7T0C9</accession>
<evidence type="ECO:0000259" key="3">
    <source>
        <dbReference type="Pfam" id="PF19040"/>
    </source>
</evidence>
<dbReference type="Pfam" id="PF19040">
    <property type="entry name" value="SGNH"/>
    <property type="match status" value="1"/>
</dbReference>
<keyword evidence="1" id="KW-1133">Transmembrane helix</keyword>
<dbReference type="GO" id="GO:0016747">
    <property type="term" value="F:acyltransferase activity, transferring groups other than amino-acyl groups"/>
    <property type="evidence" value="ECO:0007669"/>
    <property type="project" value="InterPro"/>
</dbReference>
<feature type="transmembrane region" description="Helical" evidence="1">
    <location>
        <begin position="189"/>
        <end position="210"/>
    </location>
</feature>
<dbReference type="GO" id="GO:0016020">
    <property type="term" value="C:membrane"/>
    <property type="evidence" value="ECO:0007669"/>
    <property type="project" value="TreeGrafter"/>
</dbReference>
<feature type="transmembrane region" description="Helical" evidence="1">
    <location>
        <begin position="165"/>
        <end position="183"/>
    </location>
</feature>
<evidence type="ECO:0000313" key="5">
    <source>
        <dbReference type="EMBL" id="KOC88832.1"/>
    </source>
</evidence>
<feature type="transmembrane region" description="Helical" evidence="1">
    <location>
        <begin position="142"/>
        <end position="158"/>
    </location>
</feature>
<evidence type="ECO:0000256" key="1">
    <source>
        <dbReference type="SAM" id="Phobius"/>
    </source>
</evidence>
<feature type="transmembrane region" description="Helical" evidence="1">
    <location>
        <begin position="7"/>
        <end position="25"/>
    </location>
</feature>
<dbReference type="InterPro" id="IPR002656">
    <property type="entry name" value="Acyl_transf_3_dom"/>
</dbReference>
<evidence type="ECO:0000313" key="6">
    <source>
        <dbReference type="Proteomes" id="UP000036851"/>
    </source>
</evidence>
<evidence type="ECO:0008006" key="8">
    <source>
        <dbReference type="Google" id="ProtNLM"/>
    </source>
</evidence>
<dbReference type="InterPro" id="IPR050879">
    <property type="entry name" value="Acyltransferase_3"/>
</dbReference>
<protein>
    <recommendedName>
        <fullName evidence="8">Acyltransferase</fullName>
    </recommendedName>
</protein>
<gene>
    <name evidence="4" type="ORF">NG42_20435</name>
    <name evidence="5" type="ORF">NG43_19650</name>
</gene>
<dbReference type="PATRIC" id="fig|1560201.3.peg.4338"/>
<feature type="transmembrane region" description="Helical" evidence="1">
    <location>
        <begin position="31"/>
        <end position="51"/>
    </location>
</feature>
<comment type="caution">
    <text evidence="5">The sequence shown here is derived from an EMBL/GenBank/DDBJ whole genome shotgun (WGS) entry which is preliminary data.</text>
</comment>
<evidence type="ECO:0000259" key="2">
    <source>
        <dbReference type="Pfam" id="PF01757"/>
    </source>
</evidence>
<evidence type="ECO:0000313" key="7">
    <source>
        <dbReference type="Proteomes" id="UP000037088"/>
    </source>
</evidence>
<keyword evidence="7" id="KW-1185">Reference proteome</keyword>
<feature type="transmembrane region" description="Helical" evidence="1">
    <location>
        <begin position="275"/>
        <end position="295"/>
    </location>
</feature>
<dbReference type="EMBL" id="JRXE01000040">
    <property type="protein sequence ID" value="KOC87452.1"/>
    <property type="molecule type" value="Genomic_DNA"/>
</dbReference>
<feature type="transmembrane region" description="Helical" evidence="1">
    <location>
        <begin position="222"/>
        <end position="239"/>
    </location>
</feature>
<dbReference type="Proteomes" id="UP000037088">
    <property type="component" value="Unassembled WGS sequence"/>
</dbReference>
<evidence type="ECO:0000313" key="4">
    <source>
        <dbReference type="EMBL" id="KOC87452.1"/>
    </source>
</evidence>
<feature type="domain" description="SGNH" evidence="3">
    <location>
        <begin position="391"/>
        <end position="595"/>
    </location>
</feature>
<organism evidence="5 6">
    <name type="scientific">Winslowiella iniecta</name>
    <dbReference type="NCBI Taxonomy" id="1560201"/>
    <lineage>
        <taxon>Bacteria</taxon>
        <taxon>Pseudomonadati</taxon>
        <taxon>Pseudomonadota</taxon>
        <taxon>Gammaproteobacteria</taxon>
        <taxon>Enterobacterales</taxon>
        <taxon>Erwiniaceae</taxon>
        <taxon>Winslowiella</taxon>
    </lineage>
</organism>
<dbReference type="GO" id="GO:0009103">
    <property type="term" value="P:lipopolysaccharide biosynthetic process"/>
    <property type="evidence" value="ECO:0007669"/>
    <property type="project" value="TreeGrafter"/>
</dbReference>